<evidence type="ECO:0000259" key="2">
    <source>
        <dbReference type="Pfam" id="PF00534"/>
    </source>
</evidence>
<name>A0A0G0GB83_9BACT</name>
<gene>
    <name evidence="4" type="ORF">UR93_C0005G0038</name>
</gene>
<organism evidence="4 5">
    <name type="scientific">Berkelbacteria bacterium GW2011_GWA2_35_9</name>
    <dbReference type="NCBI Taxonomy" id="1618333"/>
    <lineage>
        <taxon>Bacteria</taxon>
        <taxon>Candidatus Berkelbacteria</taxon>
    </lineage>
</organism>
<evidence type="ECO:0000259" key="3">
    <source>
        <dbReference type="Pfam" id="PF13439"/>
    </source>
</evidence>
<dbReference type="PATRIC" id="fig|1618333.3.peg.232"/>
<dbReference type="Pfam" id="PF00534">
    <property type="entry name" value="Glycos_transf_1"/>
    <property type="match status" value="1"/>
</dbReference>
<feature type="domain" description="Glycosyltransferase subfamily 4-like N-terminal" evidence="3">
    <location>
        <begin position="49"/>
        <end position="156"/>
    </location>
</feature>
<proteinExistence type="predicted"/>
<dbReference type="InterPro" id="IPR028098">
    <property type="entry name" value="Glyco_trans_4-like_N"/>
</dbReference>
<comment type="caution">
    <text evidence="4">The sequence shown here is derived from an EMBL/GenBank/DDBJ whole genome shotgun (WGS) entry which is preliminary data.</text>
</comment>
<reference evidence="4 5" key="1">
    <citation type="journal article" date="2015" name="Nature">
        <title>rRNA introns, odd ribosomes, and small enigmatic genomes across a large radiation of phyla.</title>
        <authorList>
            <person name="Brown C.T."/>
            <person name="Hug L.A."/>
            <person name="Thomas B.C."/>
            <person name="Sharon I."/>
            <person name="Castelle C.J."/>
            <person name="Singh A."/>
            <person name="Wilkins M.J."/>
            <person name="Williams K.H."/>
            <person name="Banfield J.F."/>
        </authorList>
    </citation>
    <scope>NUCLEOTIDE SEQUENCE [LARGE SCALE GENOMIC DNA]</scope>
</reference>
<dbReference type="EMBL" id="LBRB01000005">
    <property type="protein sequence ID" value="KKP88982.1"/>
    <property type="molecule type" value="Genomic_DNA"/>
</dbReference>
<dbReference type="CDD" id="cd03809">
    <property type="entry name" value="GT4_MtfB-like"/>
    <property type="match status" value="1"/>
</dbReference>
<dbReference type="FunFam" id="3.40.50.2000:FF:000119">
    <property type="entry name" value="Glycosyl transferase group 1"/>
    <property type="match status" value="1"/>
</dbReference>
<dbReference type="SUPFAM" id="SSF53756">
    <property type="entry name" value="UDP-Glycosyltransferase/glycogen phosphorylase"/>
    <property type="match status" value="1"/>
</dbReference>
<dbReference type="Pfam" id="PF13439">
    <property type="entry name" value="Glyco_transf_4"/>
    <property type="match status" value="1"/>
</dbReference>
<dbReference type="AlphaFoldDB" id="A0A0G0GB83"/>
<accession>A0A0G0GB83</accession>
<keyword evidence="1 4" id="KW-0808">Transferase</keyword>
<dbReference type="Gene3D" id="3.40.50.2000">
    <property type="entry name" value="Glycogen Phosphorylase B"/>
    <property type="match status" value="2"/>
</dbReference>
<dbReference type="STRING" id="1618333.UR93_C0005G0038"/>
<dbReference type="GO" id="GO:0009103">
    <property type="term" value="P:lipopolysaccharide biosynthetic process"/>
    <property type="evidence" value="ECO:0007669"/>
    <property type="project" value="TreeGrafter"/>
</dbReference>
<evidence type="ECO:0000313" key="4">
    <source>
        <dbReference type="EMBL" id="KKP88982.1"/>
    </source>
</evidence>
<keyword evidence="4" id="KW-0328">Glycosyltransferase</keyword>
<protein>
    <submittedName>
        <fullName evidence="4">Mannosyltransferase B-like protein</fullName>
    </submittedName>
</protein>
<dbReference type="PANTHER" id="PTHR46401">
    <property type="entry name" value="GLYCOSYLTRANSFERASE WBBK-RELATED"/>
    <property type="match status" value="1"/>
</dbReference>
<feature type="domain" description="Glycosyl transferase family 1" evidence="2">
    <location>
        <begin position="171"/>
        <end position="328"/>
    </location>
</feature>
<dbReference type="Proteomes" id="UP000034316">
    <property type="component" value="Unassembled WGS sequence"/>
</dbReference>
<evidence type="ECO:0000313" key="5">
    <source>
        <dbReference type="Proteomes" id="UP000034316"/>
    </source>
</evidence>
<evidence type="ECO:0000256" key="1">
    <source>
        <dbReference type="ARBA" id="ARBA00022679"/>
    </source>
</evidence>
<sequence length="357" mass="41112">MKVAIDYQTALGQKTGFGYYVKNLVENLEKIDKNSDYLLIKPKTEEDFSTLKRFYWDQVKVPLYANKNRVDLLHQPAFSAPIFYSGKLVVTVCDLISVFFGQDIPFVSRQYFGKWMPFTYRKADHIIAISEQTKKDIVKLLAFPEEKITVIYLGADKKYFIQPEKAKIEAVKKKFQTGKNYFIHVGTINPRKNLEFLVKAFSNIVHENDNWNLVITGKKGWYYDNLFKLVKERGLEKRVIFTSYINDDEKHQLYWGAGALVFPSVYEGFGLPPLEAMSAGVPVISSSVSSMPEVVGDAGILLDPHDEESWSKTMLEFTRLSDLRRKFSVLGLQQAKKFSWEETARQTIGVYEKVVNE</sequence>
<dbReference type="PANTHER" id="PTHR46401:SF2">
    <property type="entry name" value="GLYCOSYLTRANSFERASE WBBK-RELATED"/>
    <property type="match status" value="1"/>
</dbReference>
<dbReference type="InterPro" id="IPR001296">
    <property type="entry name" value="Glyco_trans_1"/>
</dbReference>
<dbReference type="GO" id="GO:0016757">
    <property type="term" value="F:glycosyltransferase activity"/>
    <property type="evidence" value="ECO:0007669"/>
    <property type="project" value="UniProtKB-KW"/>
</dbReference>